<feature type="domain" description="SCP" evidence="3">
    <location>
        <begin position="90"/>
        <end position="215"/>
    </location>
</feature>
<dbReference type="CDD" id="cd05379">
    <property type="entry name" value="CAP_bacterial"/>
    <property type="match status" value="1"/>
</dbReference>
<gene>
    <name evidence="4" type="ORF">J2X09_001046</name>
</gene>
<reference evidence="4 5" key="1">
    <citation type="submission" date="2023-07" db="EMBL/GenBank/DDBJ databases">
        <title>Sorghum-associated microbial communities from plants grown in Nebraska, USA.</title>
        <authorList>
            <person name="Schachtman D."/>
        </authorList>
    </citation>
    <scope>NUCLEOTIDE SEQUENCE [LARGE SCALE GENOMIC DNA]</scope>
    <source>
        <strain evidence="4 5">BE240</strain>
    </source>
</reference>
<protein>
    <submittedName>
        <fullName evidence="4">Uncharacterized protein YkwD</fullName>
    </submittedName>
</protein>
<name>A0ABU1V778_9BURK</name>
<feature type="signal peptide" evidence="2">
    <location>
        <begin position="1"/>
        <end position="33"/>
    </location>
</feature>
<feature type="chain" id="PRO_5045763556" evidence="2">
    <location>
        <begin position="34"/>
        <end position="221"/>
    </location>
</feature>
<organism evidence="4 5">
    <name type="scientific">Hydrogenophaga laconesensis</name>
    <dbReference type="NCBI Taxonomy" id="1805971"/>
    <lineage>
        <taxon>Bacteria</taxon>
        <taxon>Pseudomonadati</taxon>
        <taxon>Pseudomonadota</taxon>
        <taxon>Betaproteobacteria</taxon>
        <taxon>Burkholderiales</taxon>
        <taxon>Comamonadaceae</taxon>
        <taxon>Hydrogenophaga</taxon>
    </lineage>
</organism>
<accession>A0ABU1V778</accession>
<dbReference type="EMBL" id="JAVDWE010000002">
    <property type="protein sequence ID" value="MDR7093314.1"/>
    <property type="molecule type" value="Genomic_DNA"/>
</dbReference>
<dbReference type="PANTHER" id="PTHR31157:SF1">
    <property type="entry name" value="SCP DOMAIN-CONTAINING PROTEIN"/>
    <property type="match status" value="1"/>
</dbReference>
<sequence length="221" mass="22238">MPYLASPLKRVSSSSPRRAACLAGASAALLALAACGGGGGGESAGTGGSVGTPSPPSSSGGSGTVGGGATLVALDAATSCGLPDFRNNLLQAINDARAVARSCGGTAMPAVAPLTWNDQLFSAAARHSTDMAANNYFSHTGLDGRSMSQRVSAEGYAWSWVGENIAAGQSSVAVVMNGWLASPGHCSNIMNAQPRDVAVACVQRSGTTYGRYWTMLLARPR</sequence>
<dbReference type="Pfam" id="PF00188">
    <property type="entry name" value="CAP"/>
    <property type="match status" value="1"/>
</dbReference>
<dbReference type="InterPro" id="IPR014044">
    <property type="entry name" value="CAP_dom"/>
</dbReference>
<dbReference type="SUPFAM" id="SSF55797">
    <property type="entry name" value="PR-1-like"/>
    <property type="match status" value="1"/>
</dbReference>
<evidence type="ECO:0000259" key="3">
    <source>
        <dbReference type="Pfam" id="PF00188"/>
    </source>
</evidence>
<evidence type="ECO:0000256" key="1">
    <source>
        <dbReference type="SAM" id="MobiDB-lite"/>
    </source>
</evidence>
<dbReference type="InterPro" id="IPR035940">
    <property type="entry name" value="CAP_sf"/>
</dbReference>
<dbReference type="RefSeq" id="WP_310307645.1">
    <property type="nucleotide sequence ID" value="NZ_JAVDWE010000002.1"/>
</dbReference>
<feature type="region of interest" description="Disordered" evidence="1">
    <location>
        <begin position="42"/>
        <end position="64"/>
    </location>
</feature>
<proteinExistence type="predicted"/>
<dbReference type="PANTHER" id="PTHR31157">
    <property type="entry name" value="SCP DOMAIN-CONTAINING PROTEIN"/>
    <property type="match status" value="1"/>
</dbReference>
<dbReference type="Proteomes" id="UP001265550">
    <property type="component" value="Unassembled WGS sequence"/>
</dbReference>
<evidence type="ECO:0000313" key="5">
    <source>
        <dbReference type="Proteomes" id="UP001265550"/>
    </source>
</evidence>
<evidence type="ECO:0000256" key="2">
    <source>
        <dbReference type="SAM" id="SignalP"/>
    </source>
</evidence>
<keyword evidence="2" id="KW-0732">Signal</keyword>
<dbReference type="Gene3D" id="3.40.33.10">
    <property type="entry name" value="CAP"/>
    <property type="match status" value="1"/>
</dbReference>
<keyword evidence="5" id="KW-1185">Reference proteome</keyword>
<evidence type="ECO:0000313" key="4">
    <source>
        <dbReference type="EMBL" id="MDR7093314.1"/>
    </source>
</evidence>
<comment type="caution">
    <text evidence="4">The sequence shown here is derived from an EMBL/GenBank/DDBJ whole genome shotgun (WGS) entry which is preliminary data.</text>
</comment>